<accession>A0A9W6NDV6</accession>
<name>A0A9W6NDV6_9PSED</name>
<gene>
    <name evidence="1" type="ORF">GCM10017655_10760</name>
</gene>
<dbReference type="AlphaFoldDB" id="A0A9W6NDV6"/>
<dbReference type="Pfam" id="PF07865">
    <property type="entry name" value="DUF1652"/>
    <property type="match status" value="1"/>
</dbReference>
<reference evidence="1" key="2">
    <citation type="submission" date="2023-01" db="EMBL/GenBank/DDBJ databases">
        <authorList>
            <person name="Sun Q."/>
            <person name="Evtushenko L."/>
        </authorList>
    </citation>
    <scope>NUCLEOTIDE SEQUENCE</scope>
    <source>
        <strain evidence="1">VKM B-2935</strain>
    </source>
</reference>
<proteinExistence type="predicted"/>
<evidence type="ECO:0000313" key="2">
    <source>
        <dbReference type="Proteomes" id="UP001143328"/>
    </source>
</evidence>
<dbReference type="InterPro" id="IPR012448">
    <property type="entry name" value="DUF1652"/>
</dbReference>
<evidence type="ECO:0008006" key="3">
    <source>
        <dbReference type="Google" id="ProtNLM"/>
    </source>
</evidence>
<protein>
    <recommendedName>
        <fullName evidence="3">DUF1652 domain-containing protein</fullName>
    </recommendedName>
</protein>
<comment type="caution">
    <text evidence="1">The sequence shown here is derived from an EMBL/GenBank/DDBJ whole genome shotgun (WGS) entry which is preliminary data.</text>
</comment>
<organism evidence="1 2">
    <name type="scientific">Pseudomonas turukhanskensis</name>
    <dbReference type="NCBI Taxonomy" id="1806536"/>
    <lineage>
        <taxon>Bacteria</taxon>
        <taxon>Pseudomonadati</taxon>
        <taxon>Pseudomonadota</taxon>
        <taxon>Gammaproteobacteria</taxon>
        <taxon>Pseudomonadales</taxon>
        <taxon>Pseudomonadaceae</taxon>
        <taxon>Pseudomonas</taxon>
    </lineage>
</organism>
<dbReference type="Proteomes" id="UP001143328">
    <property type="component" value="Unassembled WGS sequence"/>
</dbReference>
<dbReference type="EMBL" id="BSFN01000002">
    <property type="protein sequence ID" value="GLK88014.1"/>
    <property type="molecule type" value="Genomic_DNA"/>
</dbReference>
<sequence length="86" mass="9283">MIFPAACARLQNHFAPLGFEGVLSSPTSMTARVYDPQSGENLVVITCIPCGTTLSEDDVMIIAHAIEIELEVLEFRAQRTTDSNAG</sequence>
<evidence type="ECO:0000313" key="1">
    <source>
        <dbReference type="EMBL" id="GLK88014.1"/>
    </source>
</evidence>
<keyword evidence="2" id="KW-1185">Reference proteome</keyword>
<reference evidence="1" key="1">
    <citation type="journal article" date="2014" name="Int. J. Syst. Evol. Microbiol.">
        <title>Complete genome sequence of Corynebacterium casei LMG S-19264T (=DSM 44701T), isolated from a smear-ripened cheese.</title>
        <authorList>
            <consortium name="US DOE Joint Genome Institute (JGI-PGF)"/>
            <person name="Walter F."/>
            <person name="Albersmeier A."/>
            <person name="Kalinowski J."/>
            <person name="Ruckert C."/>
        </authorList>
    </citation>
    <scope>NUCLEOTIDE SEQUENCE</scope>
    <source>
        <strain evidence="1">VKM B-2935</strain>
    </source>
</reference>